<name>A0A1Y6MIG9_9GAMM</name>
<accession>A0A1Y6MIG9</accession>
<dbReference type="InterPro" id="IPR047589">
    <property type="entry name" value="DUF11_rpt"/>
</dbReference>
<dbReference type="SUPFAM" id="SSF56925">
    <property type="entry name" value="OMPA-like"/>
    <property type="match status" value="1"/>
</dbReference>
<feature type="signal peptide" evidence="1">
    <location>
        <begin position="1"/>
        <end position="27"/>
    </location>
</feature>
<organism evidence="3 4">
    <name type="scientific">Photobacterium malacitanum</name>
    <dbReference type="NCBI Taxonomy" id="2204294"/>
    <lineage>
        <taxon>Bacteria</taxon>
        <taxon>Pseudomonadati</taxon>
        <taxon>Pseudomonadota</taxon>
        <taxon>Gammaproteobacteria</taxon>
        <taxon>Vibrionales</taxon>
        <taxon>Vibrionaceae</taxon>
        <taxon>Photobacterium</taxon>
    </lineage>
</organism>
<evidence type="ECO:0000259" key="2">
    <source>
        <dbReference type="Pfam" id="PF01345"/>
    </source>
</evidence>
<dbReference type="RefSeq" id="WP_087845344.1">
    <property type="nucleotide sequence ID" value="NZ_FYAK01000004.1"/>
</dbReference>
<dbReference type="Proteomes" id="UP000195963">
    <property type="component" value="Unassembled WGS sequence"/>
</dbReference>
<dbReference type="EMBL" id="FYAK01000004">
    <property type="protein sequence ID" value="SMY36344.1"/>
    <property type="molecule type" value="Genomic_DNA"/>
</dbReference>
<proteinExistence type="predicted"/>
<evidence type="ECO:0000256" key="1">
    <source>
        <dbReference type="SAM" id="SignalP"/>
    </source>
</evidence>
<feature type="chain" id="PRO_5012215842" description="DUF11 domain-containing protein" evidence="1">
    <location>
        <begin position="28"/>
        <end position="2201"/>
    </location>
</feature>
<protein>
    <recommendedName>
        <fullName evidence="2">DUF11 domain-containing protein</fullName>
    </recommendedName>
</protein>
<dbReference type="InterPro" id="IPR013783">
    <property type="entry name" value="Ig-like_fold"/>
</dbReference>
<sequence>MALLNYINKMKYLVVFILISLSSATLAITDAGTKIMNQAIMTYFDSESGETIKILSNISYIRVANVHSFELTPDTSGGKVEKYTAAGAVVNVSNIITNTGNTTDSYIININNLTGDNGDVTSPSSDDINVYIDANGNGIYDAGEIELQKDNNGNYITPKLKSGEKINLVYVVSIPSNDLNNTIYDIETVVTSVTDPDVVKTSEISIIVTTGPVVNLTASSSAICEQKLGPFDNVEYRIDYTSIGLVQPQAAEQPYSFTINTGSMASPDYKKVSYTGVLITSELPGNITLQQDKIINGEPARDYAPITISSPETKFDGGIVLVGINNSFKSNATNHDIDWFDYATWDGSGNVAKIGFLVKPTYLRPNTSGYFRYYAEVNDIAGAPAFEIYSQAQVNLSATDVNISYSDEICNTLSGINDKTKTDSNDLLNFQELHADVVNNDIDIIHHETSHFVDTDFYYHTETDNFTSKSDSIYIDVFLPQANQHPSAIDIIGPSSSDYPVLLSSNAQDKFHLVFAETGTNTGHFRSVIPVHPISPEEVASSNNLDHCLEGLVTTWETNHVDNTSLLSLIDGVINLSAHGLNGEDTHPECEIEVTSGGEIYADVYDSVNGRLLLSDIAYISPQFTVFDATNFKGVADATVNFYKTVEGVAPDAKTRLPNTDGLTPEAQVISDADGRVFYPKLEINDLDKYYITVTPPTTHQWPSAYTDLDAFNLFNVSPESYGPFGNKDVVDSGTFELTPQKTINLFDIPLDPHNLDRRLSVQKTADKETAEIGSYIKYTVIVKNNLPDSEIFNAQVFDSMPYGFKYMSGSTRLNDQPFADPMRIDKYTYRFDIGTLSGSTQAPQNGTYTLTYVLQLTAGALDSDGINSVYAQARTFGGSSANQLVSNTDKYQVRITQTGVMSERGILFGKVYVDAQCNQLRKNQHWPIGGVKIYLETGDYVITDENGQYSMFGVKPGNHVLRVDKQTLPVGIELQPIDTRNAGDGNSRFVDMLRGEMHRADFSAPCPTQNQAEVYQELQDRNNSVNGEWLLETADNFKGLQSDTQPKVMKQSELESGIVSGPSITGNMSNDADVSHSVLTVFKGYALESRQGRKQDLESVINLYPENIQTEAYLYPLINDTYSIRFGFSDKQSKLNSLKQALVSNNIDTTIVETSYSNIPQQAKFNIDNNIGDDIPLPEKEAKNITRAEAEKGTWYWPKNDYSYDGRFIVVVRGDIEPALYVNGEKVSSTQLGERIVNKRENAQIMGWYGVGLPLAENLIEVKATDPFGNERVVLSKNFSQPQSAKHINLMADGDVLRADGGRSVMPIIIRLYDENDKPSRGTYFVTLDTNKGDIWLDPDIQEQESGHQVRVINGEKTVYLRSTETTGEITVRASVEDFSDEMKLYQVAAERPLFVTGILNYTGRYGSVSGEEPSQQADNYKDGHYTDDERAAIFIKGNIKGGMHLTLSYDSDKSDEEFLREISPDSYYPLPGDASIKGYDARSTSKIYAKLEKDRHYIMWGDYSTADGSDNADIGRTSQILNGASGMYNNGRLTAQLYGARPEDLHKVTEFDGNGTAMFYNIGDDRIVRHTDIVTLLTYDRNSPGLIINQQPLTRYVDYTIDYFTGDMRFNRVIPSYDPELNPIKVRVAYDVDGNGDKYTIAGTRLSYLFTPYLAAGASYEHNSHDVEGYNIGSLWVNYDFDSKTKVVASVATMNHEGNASATTVTDNANNTGKKIKKGSAVKFLLKRDWTARAATELEYVYAQEGFTNTTGGVTPARQEVRLRHRHKLTGIANLNIEANHSESLVYDEMQQSISATIDTKILGSQWMTRIGSRYIHNKVDNNSEEYTTAIIGLGRNFSLFSRPARFDTEYEQSFGHNSKRRFNIKADWNIHKQASIYTQYEYIDSLSGISNLGSGSTNMFTAGIDVDWLNGGSTYSEFRQRGASDGRSLELANGYRGRFEVVPGISIDPSVEYVEVLKGDSASGVAVSLGLADIRNPNYKTTGRVEYRHGDNEDYYGLLGAWVTRLSQDWSGLVRDEYRYIDKDQGANTWSNHMSLGVAYRPRLNNRYHMLAAYEWKTEHSEISRDAHILSTHQNYQLSPKWTVSGRVGMKWEDFTEYQQDYDTVSTIIDGRVIYYINRRWDVDLHAGVLGTDWFNSRRYSAGAGVNYLIMKNLRAGIGYNVIGFDDDDLDPQGYNLQGFYFDLMFKLDEDMFDWLSD</sequence>
<evidence type="ECO:0000313" key="4">
    <source>
        <dbReference type="Proteomes" id="UP000195963"/>
    </source>
</evidence>
<keyword evidence="4" id="KW-1185">Reference proteome</keyword>
<dbReference type="Gene3D" id="2.60.40.10">
    <property type="entry name" value="Immunoglobulins"/>
    <property type="match status" value="1"/>
</dbReference>
<keyword evidence="1" id="KW-0732">Signal</keyword>
<dbReference type="NCBIfam" id="TIGR01451">
    <property type="entry name" value="B_ant_repeat"/>
    <property type="match status" value="1"/>
</dbReference>
<dbReference type="Pfam" id="PF01345">
    <property type="entry name" value="DUF11"/>
    <property type="match status" value="1"/>
</dbReference>
<gene>
    <name evidence="3" type="ORF">PMAL9190_02336</name>
</gene>
<dbReference type="InterPro" id="IPR001434">
    <property type="entry name" value="OmcB-like_DUF11"/>
</dbReference>
<evidence type="ECO:0000313" key="3">
    <source>
        <dbReference type="EMBL" id="SMY36344.1"/>
    </source>
</evidence>
<reference evidence="4" key="1">
    <citation type="submission" date="2017-06" db="EMBL/GenBank/DDBJ databases">
        <authorList>
            <person name="Rodrigo-Torres L."/>
            <person name="Arahal R.D."/>
            <person name="Lucena T."/>
        </authorList>
    </citation>
    <scope>NUCLEOTIDE SEQUENCE [LARGE SCALE GENOMIC DNA]</scope>
    <source>
        <strain evidence="4">CECT 9190</strain>
    </source>
</reference>
<feature type="domain" description="DUF11" evidence="2">
    <location>
        <begin position="760"/>
        <end position="813"/>
    </location>
</feature>
<dbReference type="InterPro" id="IPR011250">
    <property type="entry name" value="OMP/PagP_B-barrel"/>
</dbReference>